<sequence length="96" mass="11212">MKQKANLIWIYFLKITVLNCEKSHCKNFEILPATLINQKFTSRPGGIIKSKNRKRERQIDQSSSRLVRECAIPARYISWFEKLSVAFVLQPSRNVS</sequence>
<proteinExistence type="predicted"/>
<evidence type="ECO:0008006" key="3">
    <source>
        <dbReference type="Google" id="ProtNLM"/>
    </source>
</evidence>
<organism evidence="1 2">
    <name type="scientific">Cardiocondyla obscurior</name>
    <dbReference type="NCBI Taxonomy" id="286306"/>
    <lineage>
        <taxon>Eukaryota</taxon>
        <taxon>Metazoa</taxon>
        <taxon>Ecdysozoa</taxon>
        <taxon>Arthropoda</taxon>
        <taxon>Hexapoda</taxon>
        <taxon>Insecta</taxon>
        <taxon>Pterygota</taxon>
        <taxon>Neoptera</taxon>
        <taxon>Endopterygota</taxon>
        <taxon>Hymenoptera</taxon>
        <taxon>Apocrita</taxon>
        <taxon>Aculeata</taxon>
        <taxon>Formicoidea</taxon>
        <taxon>Formicidae</taxon>
        <taxon>Myrmicinae</taxon>
        <taxon>Cardiocondyla</taxon>
    </lineage>
</organism>
<gene>
    <name evidence="1" type="ORF">PUN28_013216</name>
</gene>
<evidence type="ECO:0000313" key="2">
    <source>
        <dbReference type="Proteomes" id="UP001430953"/>
    </source>
</evidence>
<name>A0AAW2F7K2_9HYME</name>
<protein>
    <recommendedName>
        <fullName evidence="3">Secreted protein</fullName>
    </recommendedName>
</protein>
<dbReference type="Proteomes" id="UP001430953">
    <property type="component" value="Unassembled WGS sequence"/>
</dbReference>
<dbReference type="AlphaFoldDB" id="A0AAW2F7K2"/>
<reference evidence="1 2" key="1">
    <citation type="submission" date="2023-03" db="EMBL/GenBank/DDBJ databases">
        <title>High recombination rates correlate with genetic variation in Cardiocondyla obscurior ants.</title>
        <authorList>
            <person name="Errbii M."/>
        </authorList>
    </citation>
    <scope>NUCLEOTIDE SEQUENCE [LARGE SCALE GENOMIC DNA]</scope>
    <source>
        <strain evidence="1">Alpha-2009</strain>
        <tissue evidence="1">Whole body</tissue>
    </source>
</reference>
<comment type="caution">
    <text evidence="1">The sequence shown here is derived from an EMBL/GenBank/DDBJ whole genome shotgun (WGS) entry which is preliminary data.</text>
</comment>
<dbReference type="EMBL" id="JADYXP020000013">
    <property type="protein sequence ID" value="KAL0111864.1"/>
    <property type="molecule type" value="Genomic_DNA"/>
</dbReference>
<accession>A0AAW2F7K2</accession>
<keyword evidence="2" id="KW-1185">Reference proteome</keyword>
<evidence type="ECO:0000313" key="1">
    <source>
        <dbReference type="EMBL" id="KAL0111864.1"/>
    </source>
</evidence>